<reference evidence="2 3" key="1">
    <citation type="submission" date="2021-06" db="EMBL/GenBank/DDBJ databases">
        <authorList>
            <person name="Palmer J.M."/>
        </authorList>
    </citation>
    <scope>NUCLEOTIDE SEQUENCE [LARGE SCALE GENOMIC DNA]</scope>
    <source>
        <strain evidence="2 3">XR_2019</strain>
        <tissue evidence="2">Muscle</tissue>
    </source>
</reference>
<keyword evidence="3" id="KW-1185">Reference proteome</keyword>
<comment type="caution">
    <text evidence="2">The sequence shown here is derived from an EMBL/GenBank/DDBJ whole genome shotgun (WGS) entry which is preliminary data.</text>
</comment>
<name>A0ABV0X137_9TELE</name>
<protein>
    <submittedName>
        <fullName evidence="2">Uncharacterized protein</fullName>
    </submittedName>
</protein>
<accession>A0ABV0X137</accession>
<dbReference type="EMBL" id="JAHRIM010081289">
    <property type="protein sequence ID" value="MEQ2275281.1"/>
    <property type="molecule type" value="Genomic_DNA"/>
</dbReference>
<evidence type="ECO:0000313" key="3">
    <source>
        <dbReference type="Proteomes" id="UP001444071"/>
    </source>
</evidence>
<feature type="region of interest" description="Disordered" evidence="1">
    <location>
        <begin position="1"/>
        <end position="23"/>
    </location>
</feature>
<evidence type="ECO:0000313" key="2">
    <source>
        <dbReference type="EMBL" id="MEQ2275281.1"/>
    </source>
</evidence>
<proteinExistence type="predicted"/>
<gene>
    <name evidence="2" type="ORF">XENORESO_001293</name>
</gene>
<dbReference type="Proteomes" id="UP001444071">
    <property type="component" value="Unassembled WGS sequence"/>
</dbReference>
<evidence type="ECO:0000256" key="1">
    <source>
        <dbReference type="SAM" id="MobiDB-lite"/>
    </source>
</evidence>
<sequence>MRSTWDSSPGDASDVGNRTQSPAEKQMVGRLILCYIVGGGLRAATPLSYQPRGPTGSVGRLSWIQNGRKRQEAWWRPATYKWSNIQQTSGPTVATVNINLF</sequence>
<organism evidence="2 3">
    <name type="scientific">Xenotaenia resolanae</name>
    <dbReference type="NCBI Taxonomy" id="208358"/>
    <lineage>
        <taxon>Eukaryota</taxon>
        <taxon>Metazoa</taxon>
        <taxon>Chordata</taxon>
        <taxon>Craniata</taxon>
        <taxon>Vertebrata</taxon>
        <taxon>Euteleostomi</taxon>
        <taxon>Actinopterygii</taxon>
        <taxon>Neopterygii</taxon>
        <taxon>Teleostei</taxon>
        <taxon>Neoteleostei</taxon>
        <taxon>Acanthomorphata</taxon>
        <taxon>Ovalentaria</taxon>
        <taxon>Atherinomorphae</taxon>
        <taxon>Cyprinodontiformes</taxon>
        <taxon>Goodeidae</taxon>
        <taxon>Xenotaenia</taxon>
    </lineage>
</organism>